<dbReference type="EMBL" id="JAPFFF010000028">
    <property type="protein sequence ID" value="KAK8847273.1"/>
    <property type="molecule type" value="Genomic_DNA"/>
</dbReference>
<keyword evidence="1" id="KW-0812">Transmembrane</keyword>
<dbReference type="Proteomes" id="UP001470230">
    <property type="component" value="Unassembled WGS sequence"/>
</dbReference>
<organism evidence="2 3">
    <name type="scientific">Tritrichomonas musculus</name>
    <dbReference type="NCBI Taxonomy" id="1915356"/>
    <lineage>
        <taxon>Eukaryota</taxon>
        <taxon>Metamonada</taxon>
        <taxon>Parabasalia</taxon>
        <taxon>Tritrichomonadida</taxon>
        <taxon>Tritrichomonadidae</taxon>
        <taxon>Tritrichomonas</taxon>
    </lineage>
</organism>
<feature type="transmembrane region" description="Helical" evidence="1">
    <location>
        <begin position="485"/>
        <end position="508"/>
    </location>
</feature>
<evidence type="ECO:0000256" key="1">
    <source>
        <dbReference type="SAM" id="Phobius"/>
    </source>
</evidence>
<proteinExistence type="predicted"/>
<keyword evidence="3" id="KW-1185">Reference proteome</keyword>
<accession>A0ABR2HHK9</accession>
<name>A0ABR2HHK9_9EUKA</name>
<evidence type="ECO:0000313" key="2">
    <source>
        <dbReference type="EMBL" id="KAK8847273.1"/>
    </source>
</evidence>
<reference evidence="2 3" key="1">
    <citation type="submission" date="2024-04" db="EMBL/GenBank/DDBJ databases">
        <title>Tritrichomonas musculus Genome.</title>
        <authorList>
            <person name="Alves-Ferreira E."/>
            <person name="Grigg M."/>
            <person name="Lorenzi H."/>
            <person name="Galac M."/>
        </authorList>
    </citation>
    <scope>NUCLEOTIDE SEQUENCE [LARGE SCALE GENOMIC DNA]</scope>
    <source>
        <strain evidence="2 3">EAF2021</strain>
    </source>
</reference>
<gene>
    <name evidence="2" type="ORF">M9Y10_019860</name>
</gene>
<sequence length="552" mass="62293">MTHTCSYKSYSQYSAAFLYYLQRKNDFCISLFNSIIESESDNNLEAFSAKYRFGDQYHRCNNISNTQCNGYHFITTQCLLFELNTLADTTRGCMKISGYTNSEFYCDKEISHCNFLGKGNDNKPLFYLESETKVTLTISNSILLHTNSYLVQFDDSNNGFFLVLNDCTIPADFSGYDNNKVKTSNCKTAHYDKNLMVIHPHYTTGDQCKGVTPVEPESAKNCNVGDCIENCDRSIEFPSDVLAYTTIFHGDIQTPTPTPTEEFSQSDKFSETDGFTTSEYFSKSLDFSDSKKFSQSMNFTGTSEFSKTDGFSLTSEFSRSFYFTNSNSFTASDDHLRTKKFSPSKIFTNSQFFSETSDFTKSKVFSETSDFTKSKVFSETSDFTKSKVFSETSDFTKSKVFSETNDFTKSKVFSETNDFTKSKVFSETNDFTKSKVFSETSDFTKSKDFIQTVSFTNSEKFSMSLNFNEKNLIVNDEKKLGTGPLIGIVIGSVAAAAIIAALIAFFIIRKRNNAIISGSADMVETQDSSITVDNNLNNIMDEDDPFAEEFKN</sequence>
<comment type="caution">
    <text evidence="2">The sequence shown here is derived from an EMBL/GenBank/DDBJ whole genome shotgun (WGS) entry which is preliminary data.</text>
</comment>
<keyword evidence="1" id="KW-0472">Membrane</keyword>
<keyword evidence="1" id="KW-1133">Transmembrane helix</keyword>
<evidence type="ECO:0000313" key="3">
    <source>
        <dbReference type="Proteomes" id="UP001470230"/>
    </source>
</evidence>
<protein>
    <submittedName>
        <fullName evidence="2">Uncharacterized protein</fullName>
    </submittedName>
</protein>